<dbReference type="RefSeq" id="XP_022460162.1">
    <property type="nucleotide sequence ID" value="XM_022600858.1"/>
</dbReference>
<name>W6MSI3_9ASCO</name>
<organism evidence="1 2">
    <name type="scientific">Kuraishia capsulata CBS 1993</name>
    <dbReference type="NCBI Taxonomy" id="1382522"/>
    <lineage>
        <taxon>Eukaryota</taxon>
        <taxon>Fungi</taxon>
        <taxon>Dikarya</taxon>
        <taxon>Ascomycota</taxon>
        <taxon>Saccharomycotina</taxon>
        <taxon>Pichiomycetes</taxon>
        <taxon>Pichiales</taxon>
        <taxon>Pichiaceae</taxon>
        <taxon>Kuraishia</taxon>
    </lineage>
</organism>
<reference evidence="1" key="2">
    <citation type="submission" date="2014-02" db="EMBL/GenBank/DDBJ databases">
        <title>Complete DNA sequence of /Kuraishia capsulata/ illustrates novel genomic features among budding yeasts (/Saccharomycotina/).</title>
        <authorList>
            <person name="Morales L."/>
            <person name="Noel B."/>
            <person name="Porcel B."/>
            <person name="Marcet-Houben M."/>
            <person name="Hullo M-F."/>
            <person name="Sacerdot C."/>
            <person name="Tekaia F."/>
            <person name="Leh-Louis V."/>
            <person name="Despons L."/>
            <person name="Khanna V."/>
            <person name="Aury J-M."/>
            <person name="Barbe V."/>
            <person name="Couloux A."/>
            <person name="Labadie K."/>
            <person name="Pelletier E."/>
            <person name="Souciet J-L."/>
            <person name="Boekhout T."/>
            <person name="Gabaldon T."/>
            <person name="Wincker P."/>
            <person name="Dujon B."/>
        </authorList>
    </citation>
    <scope>NUCLEOTIDE SEQUENCE</scope>
    <source>
        <strain evidence="1">CBS 1993</strain>
    </source>
</reference>
<dbReference type="EMBL" id="HG793129">
    <property type="protein sequence ID" value="CDK28172.1"/>
    <property type="molecule type" value="Genomic_DNA"/>
</dbReference>
<dbReference type="HOGENOM" id="CLU_2688176_0_0_1"/>
<protein>
    <submittedName>
        <fullName evidence="1">Uncharacterized protein</fullName>
    </submittedName>
</protein>
<dbReference type="Proteomes" id="UP000019384">
    <property type="component" value="Unassembled WGS sequence"/>
</dbReference>
<dbReference type="AlphaFoldDB" id="W6MSI3"/>
<dbReference type="GeneID" id="34521550"/>
<evidence type="ECO:0000313" key="1">
    <source>
        <dbReference type="EMBL" id="CDK28172.1"/>
    </source>
</evidence>
<keyword evidence="2" id="KW-1185">Reference proteome</keyword>
<sequence length="74" mass="8133">MDDDDDDFGNSTAPLDPEMDLLSATEAGSLADVPTTANDMDVLHKDRKHDTELLRSMEGMSLDEKSSNVVEFET</sequence>
<evidence type="ECO:0000313" key="2">
    <source>
        <dbReference type="Proteomes" id="UP000019384"/>
    </source>
</evidence>
<reference evidence="1" key="1">
    <citation type="submission" date="2013-12" db="EMBL/GenBank/DDBJ databases">
        <authorList>
            <person name="Genoscope - CEA"/>
        </authorList>
    </citation>
    <scope>NUCLEOTIDE SEQUENCE</scope>
    <source>
        <strain evidence="1">CBS 1993</strain>
    </source>
</reference>
<proteinExistence type="predicted"/>
<accession>W6MSI3</accession>
<gene>
    <name evidence="1" type="ORF">KUCA_T00004153001</name>
</gene>